<gene>
    <name evidence="1" type="ORF">Pcinc_005919</name>
</gene>
<proteinExistence type="predicted"/>
<dbReference type="PANTHER" id="PTHR10241:SF29">
    <property type="entry name" value="LETHAL(2) GIANT LARVAE PROTEIN"/>
    <property type="match status" value="1"/>
</dbReference>
<dbReference type="GO" id="GO:0008593">
    <property type="term" value="P:regulation of Notch signaling pathway"/>
    <property type="evidence" value="ECO:0007669"/>
    <property type="project" value="TreeGrafter"/>
</dbReference>
<accession>A0AAE1GCJ3</accession>
<dbReference type="GO" id="GO:0006893">
    <property type="term" value="P:Golgi to plasma membrane transport"/>
    <property type="evidence" value="ECO:0007669"/>
    <property type="project" value="TreeGrafter"/>
</dbReference>
<dbReference type="GO" id="GO:0051294">
    <property type="term" value="P:establishment of spindle orientation"/>
    <property type="evidence" value="ECO:0007669"/>
    <property type="project" value="TreeGrafter"/>
</dbReference>
<organism evidence="1 2">
    <name type="scientific">Petrolisthes cinctipes</name>
    <name type="common">Flat porcelain crab</name>
    <dbReference type="NCBI Taxonomy" id="88211"/>
    <lineage>
        <taxon>Eukaryota</taxon>
        <taxon>Metazoa</taxon>
        <taxon>Ecdysozoa</taxon>
        <taxon>Arthropoda</taxon>
        <taxon>Crustacea</taxon>
        <taxon>Multicrustacea</taxon>
        <taxon>Malacostraca</taxon>
        <taxon>Eumalacostraca</taxon>
        <taxon>Eucarida</taxon>
        <taxon>Decapoda</taxon>
        <taxon>Pleocyemata</taxon>
        <taxon>Anomura</taxon>
        <taxon>Galatheoidea</taxon>
        <taxon>Porcellanidae</taxon>
        <taxon>Petrolisthes</taxon>
    </lineage>
</organism>
<evidence type="ECO:0000313" key="1">
    <source>
        <dbReference type="EMBL" id="KAK3890112.1"/>
    </source>
</evidence>
<keyword evidence="2" id="KW-1185">Reference proteome</keyword>
<dbReference type="PANTHER" id="PTHR10241">
    <property type="entry name" value="LETHAL 2 GIANT LARVAE PROTEIN"/>
    <property type="match status" value="1"/>
</dbReference>
<dbReference type="GO" id="GO:0032878">
    <property type="term" value="P:regulation of establishment or maintenance of cell polarity"/>
    <property type="evidence" value="ECO:0007669"/>
    <property type="project" value="TreeGrafter"/>
</dbReference>
<reference evidence="1" key="1">
    <citation type="submission" date="2023-10" db="EMBL/GenBank/DDBJ databases">
        <title>Genome assemblies of two species of porcelain crab, Petrolisthes cinctipes and Petrolisthes manimaculis (Anomura: Porcellanidae).</title>
        <authorList>
            <person name="Angst P."/>
        </authorList>
    </citation>
    <scope>NUCLEOTIDE SEQUENCE</scope>
    <source>
        <strain evidence="1">PB745_01</strain>
        <tissue evidence="1">Gill</tissue>
    </source>
</reference>
<sequence>MLKFMKHQQKLTPERIQKQKELFAFNKACYHGFPAKPSALAWDPQLRLLAIATKSGQIRIICSAFVLSASFILTRSIPPNLPPGVFPLLVPPRVSPPPPNCPLTPCLPPLLTAVPQSSLPPL</sequence>
<dbReference type="GO" id="GO:0005096">
    <property type="term" value="F:GTPase activator activity"/>
    <property type="evidence" value="ECO:0007669"/>
    <property type="project" value="TreeGrafter"/>
</dbReference>
<dbReference type="GO" id="GO:0019905">
    <property type="term" value="F:syntaxin binding"/>
    <property type="evidence" value="ECO:0007669"/>
    <property type="project" value="TreeGrafter"/>
</dbReference>
<dbReference type="GO" id="GO:0005886">
    <property type="term" value="C:plasma membrane"/>
    <property type="evidence" value="ECO:0007669"/>
    <property type="project" value="TreeGrafter"/>
</dbReference>
<dbReference type="Proteomes" id="UP001286313">
    <property type="component" value="Unassembled WGS sequence"/>
</dbReference>
<dbReference type="AlphaFoldDB" id="A0AAE1GCJ3"/>
<comment type="caution">
    <text evidence="1">The sequence shown here is derived from an EMBL/GenBank/DDBJ whole genome shotgun (WGS) entry which is preliminary data.</text>
</comment>
<dbReference type="GO" id="GO:0030866">
    <property type="term" value="P:cortical actin cytoskeleton organization"/>
    <property type="evidence" value="ECO:0007669"/>
    <property type="project" value="TreeGrafter"/>
</dbReference>
<name>A0AAE1GCJ3_PETCI</name>
<evidence type="ECO:0000313" key="2">
    <source>
        <dbReference type="Proteomes" id="UP001286313"/>
    </source>
</evidence>
<dbReference type="GO" id="GO:0030864">
    <property type="term" value="C:cortical actin cytoskeleton"/>
    <property type="evidence" value="ECO:0007669"/>
    <property type="project" value="TreeGrafter"/>
</dbReference>
<dbReference type="EMBL" id="JAWQEG010000441">
    <property type="protein sequence ID" value="KAK3890112.1"/>
    <property type="molecule type" value="Genomic_DNA"/>
</dbReference>
<dbReference type="GO" id="GO:0045159">
    <property type="term" value="F:myosin II binding"/>
    <property type="evidence" value="ECO:0007669"/>
    <property type="project" value="TreeGrafter"/>
</dbReference>
<protein>
    <submittedName>
        <fullName evidence="1">Uncharacterized protein</fullName>
    </submittedName>
</protein>